<evidence type="ECO:0000256" key="1">
    <source>
        <dbReference type="SAM" id="SignalP"/>
    </source>
</evidence>
<comment type="caution">
    <text evidence="2">The sequence shown here is derived from an EMBL/GenBank/DDBJ whole genome shotgun (WGS) entry which is preliminary data.</text>
</comment>
<dbReference type="AlphaFoldDB" id="A0A218XBI4"/>
<accession>A0A218XBI4</accession>
<feature type="chain" id="PRO_5012826781" evidence="1">
    <location>
        <begin position="22"/>
        <end position="84"/>
    </location>
</feature>
<sequence>MGWTLLVFFVVKRLSVEIIFSLRVLPQGKYEKKSQEVAAFTGGYATREVGSWYYVLNWAVMNLKGKAIHKLLLKTAWNSYVYHV</sequence>
<reference evidence="3" key="1">
    <citation type="journal article" date="2017" name="Plant J.">
        <title>The pomegranate (Punica granatum L.) genome and the genomics of punicalagin biosynthesis.</title>
        <authorList>
            <person name="Qin G."/>
            <person name="Xu C."/>
            <person name="Ming R."/>
            <person name="Tang H."/>
            <person name="Guyot R."/>
            <person name="Kramer E.M."/>
            <person name="Hu Y."/>
            <person name="Yi X."/>
            <person name="Qi Y."/>
            <person name="Xu X."/>
            <person name="Gao Z."/>
            <person name="Pan H."/>
            <person name="Jian J."/>
            <person name="Tian Y."/>
            <person name="Yue Z."/>
            <person name="Xu Y."/>
        </authorList>
    </citation>
    <scope>NUCLEOTIDE SEQUENCE [LARGE SCALE GENOMIC DNA]</scope>
    <source>
        <strain evidence="3">cv. Dabenzi</strain>
    </source>
</reference>
<organism evidence="2 3">
    <name type="scientific">Punica granatum</name>
    <name type="common">Pomegranate</name>
    <dbReference type="NCBI Taxonomy" id="22663"/>
    <lineage>
        <taxon>Eukaryota</taxon>
        <taxon>Viridiplantae</taxon>
        <taxon>Streptophyta</taxon>
        <taxon>Embryophyta</taxon>
        <taxon>Tracheophyta</taxon>
        <taxon>Spermatophyta</taxon>
        <taxon>Magnoliopsida</taxon>
        <taxon>eudicotyledons</taxon>
        <taxon>Gunneridae</taxon>
        <taxon>Pentapetalae</taxon>
        <taxon>rosids</taxon>
        <taxon>malvids</taxon>
        <taxon>Myrtales</taxon>
        <taxon>Lythraceae</taxon>
        <taxon>Punica</taxon>
    </lineage>
</organism>
<dbReference type="Proteomes" id="UP000197138">
    <property type="component" value="Unassembled WGS sequence"/>
</dbReference>
<keyword evidence="1" id="KW-0732">Signal</keyword>
<feature type="signal peptide" evidence="1">
    <location>
        <begin position="1"/>
        <end position="21"/>
    </location>
</feature>
<protein>
    <submittedName>
        <fullName evidence="2">Uncharacterized protein</fullName>
    </submittedName>
</protein>
<name>A0A218XBI4_PUNGR</name>
<gene>
    <name evidence="2" type="ORF">CDL15_Pgr007909</name>
</gene>
<evidence type="ECO:0000313" key="2">
    <source>
        <dbReference type="EMBL" id="OWM81871.1"/>
    </source>
</evidence>
<dbReference type="EMBL" id="MTKT01002214">
    <property type="protein sequence ID" value="OWM81871.1"/>
    <property type="molecule type" value="Genomic_DNA"/>
</dbReference>
<proteinExistence type="predicted"/>
<evidence type="ECO:0000313" key="3">
    <source>
        <dbReference type="Proteomes" id="UP000197138"/>
    </source>
</evidence>